<dbReference type="KEGG" id="proo:MJB10_07760"/>
<dbReference type="EMBL" id="CP130319">
    <property type="protein sequence ID" value="WNR45981.1"/>
    <property type="molecule type" value="Genomic_DNA"/>
</dbReference>
<proteinExistence type="predicted"/>
<feature type="compositionally biased region" description="Low complexity" evidence="2">
    <location>
        <begin position="32"/>
        <end position="48"/>
    </location>
</feature>
<name>A0AA96RM10_9BACL</name>
<keyword evidence="5" id="KW-1185">Reference proteome</keyword>
<dbReference type="SUPFAM" id="SSF53850">
    <property type="entry name" value="Periplasmic binding protein-like II"/>
    <property type="match status" value="1"/>
</dbReference>
<feature type="region of interest" description="Disordered" evidence="2">
    <location>
        <begin position="28"/>
        <end position="49"/>
    </location>
</feature>
<accession>A0AA96RM10</accession>
<dbReference type="Gene3D" id="3.40.190.10">
    <property type="entry name" value="Periplasmic binding protein-like II"/>
    <property type="match status" value="3"/>
</dbReference>
<protein>
    <submittedName>
        <fullName evidence="4">Extracellular solute-binding protein</fullName>
    </submittedName>
</protein>
<dbReference type="PANTHER" id="PTHR43649:SF33">
    <property type="entry name" value="POLYGALACTURONAN_RHAMNOGALACTURONAN-BINDING PROTEIN YTCQ"/>
    <property type="match status" value="1"/>
</dbReference>
<evidence type="ECO:0000256" key="2">
    <source>
        <dbReference type="SAM" id="MobiDB-lite"/>
    </source>
</evidence>
<dbReference type="PANTHER" id="PTHR43649">
    <property type="entry name" value="ARABINOSE-BINDING PROTEIN-RELATED"/>
    <property type="match status" value="1"/>
</dbReference>
<dbReference type="InterPro" id="IPR050490">
    <property type="entry name" value="Bact_solute-bd_prot1"/>
</dbReference>
<dbReference type="RefSeq" id="WP_314803199.1">
    <property type="nucleotide sequence ID" value="NZ_CP130319.1"/>
</dbReference>
<evidence type="ECO:0000256" key="3">
    <source>
        <dbReference type="SAM" id="SignalP"/>
    </source>
</evidence>
<sequence length="565" mass="62041">MKKTVKKQVISLLALAISTGTVLAACSKGSDTSSTSSPSSAATSTPTTFNGKFDPPITLTAVKWVEGDNKFKQGESIENNVLDKTIAADTGIQMKYLWTASTGDAYKEKLRLSFTANEEMPEIVMVDDTTLMKQMVDSGKYREVGDLFDKYAGPTWKEAVAAHPESWNLSTINGKKYGFPMLNTVNAGDDVLWIREDWLKKLNLKAPTTIDEMDAVLEAFTKQDPDGNGKADTFGLSAALKDSTIGRWMGDYGFVFGAYGVHGGWSKGSDGKLMETIITPAAKQALTKLSGWVSKGYIPQDAGVFDEMKAGELFNAGKAGMIVGNHWLSVWPFPDLKKNVPTAEFKPYPLPVGPDGKTSYGTNNATNGRVIMVSKVSKHPEAVPVYLNWFYENYLNPKKGSKYEYGLAENYDWAVVDGKPTNDKAKVPNYLDVVRYSIPKDFNLPDSWIKIMTKFTSGGKPETPLEVKFMGGLDDPSIAAAKIILDAKAKGYPQTDLAAGVPATSTRQSKGSMLDKMKTETWINIIYGKQPVDSYDKFISDYKAAGYEQYAKEVNEWYQANIANK</sequence>
<feature type="signal peptide" evidence="3">
    <location>
        <begin position="1"/>
        <end position="24"/>
    </location>
</feature>
<keyword evidence="1 3" id="KW-0732">Signal</keyword>
<organism evidence="4 5">
    <name type="scientific">Paenibacillus roseopurpureus</name>
    <dbReference type="NCBI Taxonomy" id="2918901"/>
    <lineage>
        <taxon>Bacteria</taxon>
        <taxon>Bacillati</taxon>
        <taxon>Bacillota</taxon>
        <taxon>Bacilli</taxon>
        <taxon>Bacillales</taxon>
        <taxon>Paenibacillaceae</taxon>
        <taxon>Paenibacillus</taxon>
    </lineage>
</organism>
<reference evidence="4" key="1">
    <citation type="submission" date="2022-02" db="EMBL/GenBank/DDBJ databases">
        <title>Paenibacillus sp. MBLB1832 Whole Genome Shotgun Sequencing.</title>
        <authorList>
            <person name="Hwang C.Y."/>
            <person name="Cho E.-S."/>
            <person name="Seo M.-J."/>
        </authorList>
    </citation>
    <scope>NUCLEOTIDE SEQUENCE</scope>
    <source>
        <strain evidence="4">MBLB1832</strain>
    </source>
</reference>
<gene>
    <name evidence="4" type="ORF">MJB10_07760</name>
</gene>
<feature type="chain" id="PRO_5041649353" evidence="3">
    <location>
        <begin position="25"/>
        <end position="565"/>
    </location>
</feature>
<dbReference type="PROSITE" id="PS51257">
    <property type="entry name" value="PROKAR_LIPOPROTEIN"/>
    <property type="match status" value="1"/>
</dbReference>
<evidence type="ECO:0000256" key="1">
    <source>
        <dbReference type="ARBA" id="ARBA00022729"/>
    </source>
</evidence>
<dbReference type="AlphaFoldDB" id="A0AA96RM10"/>
<dbReference type="Proteomes" id="UP001304650">
    <property type="component" value="Chromosome"/>
</dbReference>
<evidence type="ECO:0000313" key="5">
    <source>
        <dbReference type="Proteomes" id="UP001304650"/>
    </source>
</evidence>
<evidence type="ECO:0000313" key="4">
    <source>
        <dbReference type="EMBL" id="WNR45981.1"/>
    </source>
</evidence>